<sequence>MRLQHQLSPTAVRRLRHLLLLGFELRQASSLKHGRVIHQQQVADSGEGNLTDPDFKHKKTQQTLWLDDKLKPPWVDVELASLTQRRRGKRKQQSSVFSWNTRLTKYFKAGQHHKTIEHFQQMQQQGMVPDSFTFIRVLNACASLRALEEGRHIHMQIVESCGELNVFLASGLIDISLVDMYAKCGSIKDASTVFNMIPMKDSGCWRDTKSVLGDVEGNTVFHSCHHSEKLAIAFGLISTPPKTHLHIYTNLRVCDDCHTATKFISKLEERAITVRDGNRFHHFEDGVCSCRDYW</sequence>
<dbReference type="InterPro" id="IPR032867">
    <property type="entry name" value="DYW_dom"/>
</dbReference>
<dbReference type="Pfam" id="PF01535">
    <property type="entry name" value="PPR"/>
    <property type="match status" value="1"/>
</dbReference>
<evidence type="ECO:0000256" key="2">
    <source>
        <dbReference type="PROSITE-ProRule" id="PRU00708"/>
    </source>
</evidence>
<dbReference type="PANTHER" id="PTHR47926">
    <property type="entry name" value="PENTATRICOPEPTIDE REPEAT-CONTAINING PROTEIN"/>
    <property type="match status" value="1"/>
</dbReference>
<dbReference type="EMBL" id="OZ020102">
    <property type="protein sequence ID" value="CAK9275967.1"/>
    <property type="molecule type" value="Genomic_DNA"/>
</dbReference>
<dbReference type="InterPro" id="IPR002885">
    <property type="entry name" value="PPR_rpt"/>
</dbReference>
<dbReference type="Gene3D" id="1.25.40.10">
    <property type="entry name" value="Tetratricopeptide repeat domain"/>
    <property type="match status" value="1"/>
</dbReference>
<keyword evidence="5" id="KW-1185">Reference proteome</keyword>
<protein>
    <recommendedName>
        <fullName evidence="3">DYW domain-containing protein</fullName>
    </recommendedName>
</protein>
<dbReference type="InterPro" id="IPR011990">
    <property type="entry name" value="TPR-like_helical_dom_sf"/>
</dbReference>
<feature type="repeat" description="PPR" evidence="2">
    <location>
        <begin position="95"/>
        <end position="129"/>
    </location>
</feature>
<dbReference type="Pfam" id="PF13041">
    <property type="entry name" value="PPR_2"/>
    <property type="match status" value="1"/>
</dbReference>
<dbReference type="InterPro" id="IPR046960">
    <property type="entry name" value="PPR_At4g14850-like_plant"/>
</dbReference>
<dbReference type="PROSITE" id="PS51375">
    <property type="entry name" value="PPR"/>
    <property type="match status" value="1"/>
</dbReference>
<evidence type="ECO:0000313" key="5">
    <source>
        <dbReference type="Proteomes" id="UP001497444"/>
    </source>
</evidence>
<organism evidence="4 5">
    <name type="scientific">Sphagnum jensenii</name>
    <dbReference type="NCBI Taxonomy" id="128206"/>
    <lineage>
        <taxon>Eukaryota</taxon>
        <taxon>Viridiplantae</taxon>
        <taxon>Streptophyta</taxon>
        <taxon>Embryophyta</taxon>
        <taxon>Bryophyta</taxon>
        <taxon>Sphagnophytina</taxon>
        <taxon>Sphagnopsida</taxon>
        <taxon>Sphagnales</taxon>
        <taxon>Sphagnaceae</taxon>
        <taxon>Sphagnum</taxon>
    </lineage>
</organism>
<gene>
    <name evidence="4" type="ORF">CSSPJE1EN1_LOCUS21445</name>
</gene>
<feature type="domain" description="DYW" evidence="3">
    <location>
        <begin position="207"/>
        <end position="294"/>
    </location>
</feature>
<evidence type="ECO:0000259" key="3">
    <source>
        <dbReference type="Pfam" id="PF14432"/>
    </source>
</evidence>
<dbReference type="NCBIfam" id="TIGR00756">
    <property type="entry name" value="PPR"/>
    <property type="match status" value="1"/>
</dbReference>
<name>A0ABP0XEE4_9BRYO</name>
<dbReference type="Pfam" id="PF14432">
    <property type="entry name" value="DYW_deaminase"/>
    <property type="match status" value="1"/>
</dbReference>
<accession>A0ABP0XEE4</accession>
<keyword evidence="1" id="KW-0677">Repeat</keyword>
<reference evidence="4" key="1">
    <citation type="submission" date="2024-02" db="EMBL/GenBank/DDBJ databases">
        <authorList>
            <consortium name="ELIXIR-Norway"/>
            <consortium name="Elixir Norway"/>
        </authorList>
    </citation>
    <scope>NUCLEOTIDE SEQUENCE</scope>
</reference>
<evidence type="ECO:0000256" key="1">
    <source>
        <dbReference type="ARBA" id="ARBA00022737"/>
    </source>
</evidence>
<evidence type="ECO:0000313" key="4">
    <source>
        <dbReference type="EMBL" id="CAK9275967.1"/>
    </source>
</evidence>
<dbReference type="Proteomes" id="UP001497444">
    <property type="component" value="Chromosome 7"/>
</dbReference>
<proteinExistence type="predicted"/>